<reference evidence="2 3" key="1">
    <citation type="submission" date="2014-11" db="EMBL/GenBank/DDBJ databases">
        <title>Genetic blueprint of the zoonotic pathogen Toxocara canis.</title>
        <authorList>
            <person name="Zhu X.-Q."/>
            <person name="Korhonen P.K."/>
            <person name="Cai H."/>
            <person name="Young N.D."/>
            <person name="Nejsum P."/>
            <person name="von Samson-Himmelstjerna G."/>
            <person name="Boag P.R."/>
            <person name="Tan P."/>
            <person name="Li Q."/>
            <person name="Min J."/>
            <person name="Yang Y."/>
            <person name="Wang X."/>
            <person name="Fang X."/>
            <person name="Hall R.S."/>
            <person name="Hofmann A."/>
            <person name="Sternberg P.W."/>
            <person name="Jex A.R."/>
            <person name="Gasser R.B."/>
        </authorList>
    </citation>
    <scope>NUCLEOTIDE SEQUENCE [LARGE SCALE GENOMIC DNA]</scope>
    <source>
        <strain evidence="2">PN_DK_2014</strain>
    </source>
</reference>
<comment type="similarity">
    <text evidence="1">Belongs to the FAM154 family.</text>
</comment>
<proteinExistence type="inferred from homology"/>
<dbReference type="AlphaFoldDB" id="A0A0B2VJ26"/>
<evidence type="ECO:0000313" key="3">
    <source>
        <dbReference type="Proteomes" id="UP000031036"/>
    </source>
</evidence>
<protein>
    <submittedName>
        <fullName evidence="2">Uncharacterized protein</fullName>
    </submittedName>
</protein>
<accession>A0A0B2VJ26</accession>
<evidence type="ECO:0000313" key="2">
    <source>
        <dbReference type="EMBL" id="KHN81563.1"/>
    </source>
</evidence>
<keyword evidence="3" id="KW-1185">Reference proteome</keyword>
<dbReference type="InterPro" id="IPR033336">
    <property type="entry name" value="SAXO1/2"/>
</dbReference>
<dbReference type="Pfam" id="PF05217">
    <property type="entry name" value="SAXO1-2"/>
    <property type="match status" value="1"/>
</dbReference>
<gene>
    <name evidence="2" type="ORF">Tcan_12037</name>
</gene>
<comment type="caution">
    <text evidence="2">The sequence shown here is derived from an EMBL/GenBank/DDBJ whole genome shotgun (WGS) entry which is preliminary data.</text>
</comment>
<name>A0A0B2VJ26_TOXCA</name>
<evidence type="ECO:0000256" key="1">
    <source>
        <dbReference type="ARBA" id="ARBA00008738"/>
    </source>
</evidence>
<dbReference type="OrthoDB" id="365640at2759"/>
<organism evidence="2 3">
    <name type="scientific">Toxocara canis</name>
    <name type="common">Canine roundworm</name>
    <dbReference type="NCBI Taxonomy" id="6265"/>
    <lineage>
        <taxon>Eukaryota</taxon>
        <taxon>Metazoa</taxon>
        <taxon>Ecdysozoa</taxon>
        <taxon>Nematoda</taxon>
        <taxon>Chromadorea</taxon>
        <taxon>Rhabditida</taxon>
        <taxon>Spirurina</taxon>
        <taxon>Ascaridomorpha</taxon>
        <taxon>Ascaridoidea</taxon>
        <taxon>Toxocaridae</taxon>
        <taxon>Toxocara</taxon>
    </lineage>
</organism>
<sequence length="126" mass="14184">MADDDVDEKCICQLCNCGRHRCPHWDGSPVVSADDTDGVKGSEYNEMYKMKDGGGRAKPFRPEENILKSTSYTPTVNSTSTDDFKAWQVRKPIIVKPNATYEVRFHCSFVLFQIFITQAIGNVGKE</sequence>
<dbReference type="GO" id="GO:0008017">
    <property type="term" value="F:microtubule binding"/>
    <property type="evidence" value="ECO:0007669"/>
    <property type="project" value="InterPro"/>
</dbReference>
<dbReference type="Proteomes" id="UP000031036">
    <property type="component" value="Unassembled WGS sequence"/>
</dbReference>
<dbReference type="EMBL" id="JPKZ01001483">
    <property type="protein sequence ID" value="KHN81563.1"/>
    <property type="molecule type" value="Genomic_DNA"/>
</dbReference>